<evidence type="ECO:0000313" key="3">
    <source>
        <dbReference type="EMBL" id="KAJ8870463.1"/>
    </source>
</evidence>
<evidence type="ECO:0000256" key="1">
    <source>
        <dbReference type="SAM" id="MobiDB-lite"/>
    </source>
</evidence>
<feature type="compositionally biased region" description="Polar residues" evidence="1">
    <location>
        <begin position="607"/>
        <end position="630"/>
    </location>
</feature>
<reference evidence="3 4" key="1">
    <citation type="submission" date="2023-02" db="EMBL/GenBank/DDBJ databases">
        <title>LHISI_Scaffold_Assembly.</title>
        <authorList>
            <person name="Stuart O.P."/>
            <person name="Cleave R."/>
            <person name="Magrath M.J.L."/>
            <person name="Mikheyev A.S."/>
        </authorList>
    </citation>
    <scope>NUCLEOTIDE SEQUENCE [LARGE SCALE GENOMIC DNA]</scope>
    <source>
        <strain evidence="3">Daus_M_001</strain>
        <tissue evidence="3">Leg muscle</tissue>
    </source>
</reference>
<feature type="transmembrane region" description="Helical" evidence="2">
    <location>
        <begin position="122"/>
        <end position="149"/>
    </location>
</feature>
<sequence>MLVGVVSLAAVRVEVAGPGHGDAATRLAGELQWPTGGVLAVGRVLVTAIHTVVVTVTYPVLRDTAARVATEHVCSAFLVLCQQHTSHCQYVSHGCPQPKLPFTQRIVSSSNSLTTSFTLPNVLVGAISAVIIAIAHVLAVDAAHVLLALEEGGATPRRLRVVQLLYASEPISVQNVPVPALTSDTIWGGQAQDGTLLECKCRGNGRSTQRNPPPPASGIVKHNSRMQKSRSEPTGDQTQITVVRGECPGHYNLAAPCGVNGSHTGTPMWNECSEIILWMHNNSPYGSGDAVARALASDHGDPGSIPSRFTPGFLHVGIVLGDAVCRQVFSGYSHFPHPCIPAPLHPRVPLHVMSRPGWKACHLKSVASPWFGQESRLTYTLAASDRPVASLAHTLSHGHFLLPHRDTDVLTATVILAARVRHCRDKNTHVVVFHHPRQKRLVNKCNHICAANMYERDATSDTPTQTIEKATKVTVLTRGHVPGVGKVIYVDTAHEELVSAAADVAHAAVAVAELEGLRVQLVDGGVALAVGAVEEHPADVHCTAEHQRGRLIIWNCKHTSHTPILATTKYWGQPNKRTDHRCLPSLKSDEDSRPSDGAVMECRGEGNMSTPRKPNWLMATSITFPTQDNPGVTLPRIKLPSPLLKAPDSPQSGGSSEPSSQSGLPSHFHCRGIQRPDSHRKSPRIVKRGEYGVALECKGRINRISLRKPTDQQHTFMYRLSMEDRRMLGCCESLLTAGRKRHDRRMTAGRTTTDGSYGLLWVQLKCSC</sequence>
<gene>
    <name evidence="3" type="ORF">PR048_029485</name>
</gene>
<feature type="region of interest" description="Disordered" evidence="1">
    <location>
        <begin position="576"/>
        <end position="684"/>
    </location>
</feature>
<keyword evidence="2" id="KW-1133">Transmembrane helix</keyword>
<dbReference type="Proteomes" id="UP001159363">
    <property type="component" value="Chromosome 12"/>
</dbReference>
<protein>
    <submittedName>
        <fullName evidence="3">Uncharacterized protein</fullName>
    </submittedName>
</protein>
<keyword evidence="2" id="KW-0812">Transmembrane</keyword>
<keyword evidence="2" id="KW-0472">Membrane</keyword>
<feature type="compositionally biased region" description="Low complexity" evidence="1">
    <location>
        <begin position="649"/>
        <end position="666"/>
    </location>
</feature>
<keyword evidence="4" id="KW-1185">Reference proteome</keyword>
<dbReference type="EMBL" id="JARBHB010000013">
    <property type="protein sequence ID" value="KAJ8870463.1"/>
    <property type="molecule type" value="Genomic_DNA"/>
</dbReference>
<feature type="compositionally biased region" description="Basic and acidic residues" evidence="1">
    <location>
        <begin position="576"/>
        <end position="594"/>
    </location>
</feature>
<organism evidence="3 4">
    <name type="scientific">Dryococelus australis</name>
    <dbReference type="NCBI Taxonomy" id="614101"/>
    <lineage>
        <taxon>Eukaryota</taxon>
        <taxon>Metazoa</taxon>
        <taxon>Ecdysozoa</taxon>
        <taxon>Arthropoda</taxon>
        <taxon>Hexapoda</taxon>
        <taxon>Insecta</taxon>
        <taxon>Pterygota</taxon>
        <taxon>Neoptera</taxon>
        <taxon>Polyneoptera</taxon>
        <taxon>Phasmatodea</taxon>
        <taxon>Verophasmatodea</taxon>
        <taxon>Anareolatae</taxon>
        <taxon>Phasmatidae</taxon>
        <taxon>Eurycanthinae</taxon>
        <taxon>Dryococelus</taxon>
    </lineage>
</organism>
<feature type="region of interest" description="Disordered" evidence="1">
    <location>
        <begin position="204"/>
        <end position="237"/>
    </location>
</feature>
<accession>A0ABQ9GFW5</accession>
<name>A0ABQ9GFW5_9NEOP</name>
<comment type="caution">
    <text evidence="3">The sequence shown here is derived from an EMBL/GenBank/DDBJ whole genome shotgun (WGS) entry which is preliminary data.</text>
</comment>
<evidence type="ECO:0000256" key="2">
    <source>
        <dbReference type="SAM" id="Phobius"/>
    </source>
</evidence>
<feature type="transmembrane region" description="Helical" evidence="2">
    <location>
        <begin position="40"/>
        <end position="61"/>
    </location>
</feature>
<evidence type="ECO:0000313" key="4">
    <source>
        <dbReference type="Proteomes" id="UP001159363"/>
    </source>
</evidence>
<proteinExistence type="predicted"/>